<evidence type="ECO:0000313" key="3">
    <source>
        <dbReference type="Proteomes" id="UP000294513"/>
    </source>
</evidence>
<comment type="caution">
    <text evidence="2">The sequence shown here is derived from an EMBL/GenBank/DDBJ whole genome shotgun (WGS) entry which is preliminary data.</text>
</comment>
<dbReference type="RefSeq" id="WP_131903018.1">
    <property type="nucleotide sequence ID" value="NZ_SMKU01000439.1"/>
</dbReference>
<dbReference type="EMBL" id="SMKU01000439">
    <property type="protein sequence ID" value="TDD64527.1"/>
    <property type="molecule type" value="Genomic_DNA"/>
</dbReference>
<gene>
    <name evidence="2" type="ORF">E1298_42305</name>
</gene>
<reference evidence="2 3" key="1">
    <citation type="submission" date="2019-03" db="EMBL/GenBank/DDBJ databases">
        <title>Draft genome sequences of novel Actinobacteria.</title>
        <authorList>
            <person name="Sahin N."/>
            <person name="Ay H."/>
            <person name="Saygin H."/>
        </authorList>
    </citation>
    <scope>NUCLEOTIDE SEQUENCE [LARGE SCALE GENOMIC DNA]</scope>
    <source>
        <strain evidence="2 3">H3C3</strain>
    </source>
</reference>
<proteinExistence type="predicted"/>
<dbReference type="AlphaFoldDB" id="A0A4V2YR56"/>
<keyword evidence="3" id="KW-1185">Reference proteome</keyword>
<name>A0A4V2YR56_9ACTN</name>
<accession>A0A4V2YR56</accession>
<keyword evidence="1" id="KW-0732">Signal</keyword>
<evidence type="ECO:0000256" key="1">
    <source>
        <dbReference type="SAM" id="SignalP"/>
    </source>
</evidence>
<feature type="chain" id="PRO_5020468725" evidence="1">
    <location>
        <begin position="28"/>
        <end position="93"/>
    </location>
</feature>
<protein>
    <submittedName>
        <fullName evidence="2">Uncharacterized protein</fullName>
    </submittedName>
</protein>
<feature type="signal peptide" evidence="1">
    <location>
        <begin position="1"/>
        <end position="27"/>
    </location>
</feature>
<sequence>MRGSLARCGLVAALLLAACAVPAGAAAADPGPPAGPRSCPPAGLTRDGLAAGCLLHCPPTCLPHCPDRDCFPPIDWPAREPAAREPAAPEAAP</sequence>
<evidence type="ECO:0000313" key="2">
    <source>
        <dbReference type="EMBL" id="TDD64527.1"/>
    </source>
</evidence>
<dbReference type="Proteomes" id="UP000294513">
    <property type="component" value="Unassembled WGS sequence"/>
</dbReference>
<dbReference type="PROSITE" id="PS51257">
    <property type="entry name" value="PROKAR_LIPOPROTEIN"/>
    <property type="match status" value="1"/>
</dbReference>
<organism evidence="2 3">
    <name type="scientific">Actinomadura rubrisoli</name>
    <dbReference type="NCBI Taxonomy" id="2530368"/>
    <lineage>
        <taxon>Bacteria</taxon>
        <taxon>Bacillati</taxon>
        <taxon>Actinomycetota</taxon>
        <taxon>Actinomycetes</taxon>
        <taxon>Streptosporangiales</taxon>
        <taxon>Thermomonosporaceae</taxon>
        <taxon>Actinomadura</taxon>
    </lineage>
</organism>